<reference evidence="1 2" key="1">
    <citation type="journal article" date="2021" name="Front. Genet.">
        <title>Chromosome-Level Genome Assembly Reveals Significant Gene Expansion in the Toll and IMD Signaling Pathways of Dendrolimus kikuchii.</title>
        <authorList>
            <person name="Zhou J."/>
            <person name="Wu P."/>
            <person name="Xiong Z."/>
            <person name="Liu N."/>
            <person name="Zhao N."/>
            <person name="Ji M."/>
            <person name="Qiu Y."/>
            <person name="Yang B."/>
        </authorList>
    </citation>
    <scope>NUCLEOTIDE SEQUENCE [LARGE SCALE GENOMIC DNA]</scope>
    <source>
        <strain evidence="1">Ann1</strain>
    </source>
</reference>
<dbReference type="EMBL" id="CM034402">
    <property type="protein sequence ID" value="KAJ0175214.1"/>
    <property type="molecule type" value="Genomic_DNA"/>
</dbReference>
<organism evidence="1 2">
    <name type="scientific">Dendrolimus kikuchii</name>
    <dbReference type="NCBI Taxonomy" id="765133"/>
    <lineage>
        <taxon>Eukaryota</taxon>
        <taxon>Metazoa</taxon>
        <taxon>Ecdysozoa</taxon>
        <taxon>Arthropoda</taxon>
        <taxon>Hexapoda</taxon>
        <taxon>Insecta</taxon>
        <taxon>Pterygota</taxon>
        <taxon>Neoptera</taxon>
        <taxon>Endopterygota</taxon>
        <taxon>Lepidoptera</taxon>
        <taxon>Glossata</taxon>
        <taxon>Ditrysia</taxon>
        <taxon>Bombycoidea</taxon>
        <taxon>Lasiocampidae</taxon>
        <taxon>Dendrolimus</taxon>
    </lineage>
</organism>
<name>A0ACC1CU46_9NEOP</name>
<gene>
    <name evidence="1" type="ORF">K1T71_009355</name>
</gene>
<accession>A0ACC1CU46</accession>
<keyword evidence="2" id="KW-1185">Reference proteome</keyword>
<sequence>MIPHANDSKEDIEDNLSYEYERTTQIKWYDQLLLNRPLKVILALLLLAVVCPILIYRYTFFTSIDLPPSDGFSVGSCLAPRNQRLLCGHGEVPASECHPQCCYDLANNLCFHRFPSRFSYIMDQNWDERVLLQPRVAAVPYGFQNSVTNIRLSIDEISSTHLSISFYNAAKLSLTGRRIKDKKYQYEVASPELSVSVNSGETTIFNTLRGPLIASENIWELTFRITEEIMYGLGDLPLKEHTVKVIYNHDGGLSSIPLIFARLNGTYHGLLIDILEPTEVRINADKQIVVRSITRQGLKFHLFTGPKPADIMKDVINLIGSFNKLEYWMLGTHICSEISETLDLARTNLTTFLDTASSQSMPFESHCGVTPILFDNFCGPKHDLSIINEAAQFLKSSRKRFVPHVHPYIRYMDHSEEILEANETTTQTTLLSTLTDHSVCHDTLEHYRHILIRKPNSDDYYKGLINGTEVVYPDYRNVNEEFIGVLWKIDKSIDGLFLENNWPLDESEKMLNITSNYLPYFNEHFKTAFRNTPLWNTTLPDGEKYLYSHNNYGNHFVSAMEAINGKVPTWSSNQRMNGAILINRQNIHTSWNNLQRELTAAALGGISGHWLWSSPICGDTENFDSETQNNLCAKWYMAGTYLPMIKIHSKNYRRDPLFFTGTDRNRMINALKIRASFLPYFFTVLQEGPLLRPMFYQFPDTEPLQDLTTQFSVGDHLLIVPNLHPSQSHVHVRLPPGIWYEFWSGLKLEGEEGEAVTMTTTEADFLTLVKGGSIISMQKDVRLTADETRQQSSYSLTIALACETSTIADNTTINSNTSSINSNTSSIECEASGKLFITNDMIIDFKADNGSIIITAIGDDFRVLCDESKAVSAKLVNELNIFGLQDSVNNYDNHRNVKTDLDLCQLEIEKEILFYYLV</sequence>
<dbReference type="Proteomes" id="UP000824533">
    <property type="component" value="Linkage Group LG16"/>
</dbReference>
<comment type="caution">
    <text evidence="1">The sequence shown here is derived from an EMBL/GenBank/DDBJ whole genome shotgun (WGS) entry which is preliminary data.</text>
</comment>
<evidence type="ECO:0000313" key="1">
    <source>
        <dbReference type="EMBL" id="KAJ0175214.1"/>
    </source>
</evidence>
<proteinExistence type="predicted"/>
<evidence type="ECO:0000313" key="2">
    <source>
        <dbReference type="Proteomes" id="UP000824533"/>
    </source>
</evidence>
<protein>
    <submittedName>
        <fullName evidence="1">Uncharacterized protein</fullName>
    </submittedName>
</protein>